<dbReference type="PANTHER" id="PTHR11215:SF1">
    <property type="entry name" value="MYG1 EXONUCLEASE"/>
    <property type="match status" value="1"/>
</dbReference>
<dbReference type="PANTHER" id="PTHR11215">
    <property type="entry name" value="METAL DEPENDENT HYDROLASE - RELATED"/>
    <property type="match status" value="1"/>
</dbReference>
<accession>A0AAD3DT88</accession>
<dbReference type="Pfam" id="PF03690">
    <property type="entry name" value="MYG1_exonuc"/>
    <property type="match status" value="1"/>
</dbReference>
<comment type="caution">
    <text evidence="2">The sequence shown here is derived from an EMBL/GenBank/DDBJ whole genome shotgun (WGS) entry which is preliminary data.</text>
</comment>
<reference evidence="2 3" key="1">
    <citation type="journal article" date="2021" name="Sci. Rep.">
        <title>Genome sequencing of the multicellular alga Astrephomene provides insights into convergent evolution of germ-soma differentiation.</title>
        <authorList>
            <person name="Yamashita S."/>
            <person name="Yamamoto K."/>
            <person name="Matsuzaki R."/>
            <person name="Suzuki S."/>
            <person name="Yamaguchi H."/>
            <person name="Hirooka S."/>
            <person name="Minakuchi Y."/>
            <person name="Miyagishima S."/>
            <person name="Kawachi M."/>
            <person name="Toyoda A."/>
            <person name="Nozaki H."/>
        </authorList>
    </citation>
    <scope>NUCLEOTIDE SEQUENCE [LARGE SCALE GENOMIC DNA]</scope>
    <source>
        <strain evidence="2 3">NIES-4017</strain>
    </source>
</reference>
<feature type="non-terminal residue" evidence="2">
    <location>
        <position position="1"/>
    </location>
</feature>
<dbReference type="AlphaFoldDB" id="A0AAD3DT88"/>
<name>A0AAD3DT88_9CHLO</name>
<comment type="similarity">
    <text evidence="1">Belongs to the MYG1 family.</text>
</comment>
<dbReference type="GO" id="GO:0005634">
    <property type="term" value="C:nucleus"/>
    <property type="evidence" value="ECO:0007669"/>
    <property type="project" value="TreeGrafter"/>
</dbReference>
<gene>
    <name evidence="2" type="ORF">Agub_g8342</name>
</gene>
<evidence type="ECO:0008006" key="4">
    <source>
        <dbReference type="Google" id="ProtNLM"/>
    </source>
</evidence>
<evidence type="ECO:0000256" key="1">
    <source>
        <dbReference type="ARBA" id="ARBA00010105"/>
    </source>
</evidence>
<evidence type="ECO:0000313" key="2">
    <source>
        <dbReference type="EMBL" id="GFR46719.1"/>
    </source>
</evidence>
<sequence length="411" mass="45554">LCCGMLASLHLAHRPDVIAQISRSSFSLLTHTRRTCRRHPAVPIHAEPVLNLGRFRPLMASAALAASAAIGAVASQVIGNKRAMAPKIGTHSGTFHCDEALGCWMLKQTARFQDAEIVRTRDAEVLKDCDVVIDVGGEYDPERLRFDHHQRSFETKFENGFEVSRLSSAGLVYKHFGREVLARVLGWPQDHPDMETVYLQVYRNFVEAVDAIDNGVGQYDVPPGTAPRYVNNTHLGSRVGALNPRWNQPSDDATLFNQFLKAVELTGSEFTAAVDWVARGWLPGRRPVVEALSQRHLVDSSGKIMLLLEYCPWKEHLYELEKEVGCVGELLFCVYQDDRDKSYRVQAVSVGPGSFENRRSLPAAWRGVRDDALSELSGIPGCVFVHASGFIGGNKTQEGALEMARKALVMD</sequence>
<proteinExistence type="inferred from homology"/>
<dbReference type="GO" id="GO:0005737">
    <property type="term" value="C:cytoplasm"/>
    <property type="evidence" value="ECO:0007669"/>
    <property type="project" value="TreeGrafter"/>
</dbReference>
<organism evidence="2 3">
    <name type="scientific">Astrephomene gubernaculifera</name>
    <dbReference type="NCBI Taxonomy" id="47775"/>
    <lineage>
        <taxon>Eukaryota</taxon>
        <taxon>Viridiplantae</taxon>
        <taxon>Chlorophyta</taxon>
        <taxon>core chlorophytes</taxon>
        <taxon>Chlorophyceae</taxon>
        <taxon>CS clade</taxon>
        <taxon>Chlamydomonadales</taxon>
        <taxon>Astrephomenaceae</taxon>
        <taxon>Astrephomene</taxon>
    </lineage>
</organism>
<dbReference type="EMBL" id="BMAR01000015">
    <property type="protein sequence ID" value="GFR46719.1"/>
    <property type="molecule type" value="Genomic_DNA"/>
</dbReference>
<dbReference type="Proteomes" id="UP001054857">
    <property type="component" value="Unassembled WGS sequence"/>
</dbReference>
<dbReference type="InterPro" id="IPR003226">
    <property type="entry name" value="MYG1_exonuclease"/>
</dbReference>
<keyword evidence="3" id="KW-1185">Reference proteome</keyword>
<protein>
    <recommendedName>
        <fullName evidence="4">GAMM1 protein</fullName>
    </recommendedName>
</protein>
<evidence type="ECO:0000313" key="3">
    <source>
        <dbReference type="Proteomes" id="UP001054857"/>
    </source>
</evidence>